<evidence type="ECO:0000313" key="3">
    <source>
        <dbReference type="EMBL" id="MBW4329321.1"/>
    </source>
</evidence>
<evidence type="ECO:0000313" key="4">
    <source>
        <dbReference type="Proteomes" id="UP001197214"/>
    </source>
</evidence>
<keyword evidence="4" id="KW-1185">Reference proteome</keyword>
<protein>
    <submittedName>
        <fullName evidence="3">Pilus assembly protein</fullName>
    </submittedName>
</protein>
<evidence type="ECO:0000259" key="2">
    <source>
        <dbReference type="Pfam" id="PF07811"/>
    </source>
</evidence>
<dbReference type="Pfam" id="PF07811">
    <property type="entry name" value="TadE"/>
    <property type="match status" value="1"/>
</dbReference>
<sequence length="194" mass="21123">MIALPSPGLLRDRRAVTVVEFAIIAPVLIMTLMATLEIGYQGYVTAMVEGAMTKAARKATVGDQDIDSVKQTIIDEVGQVVDKKYVTVDTKSYYNFSNVGKPEKILQDIDPKGVYNKGDCYEDANNNGKYDSTLGSADLGNADDIVNYTVTANYPNLTPVSGIMGWIDKRTVQATIAVRNQPYASRAAPTERCD</sequence>
<dbReference type="RefSeq" id="WP_219236447.1">
    <property type="nucleotide sequence ID" value="NZ_JAHWZX010000001.1"/>
</dbReference>
<reference evidence="3 4" key="1">
    <citation type="submission" date="2021-07" db="EMBL/GenBank/DDBJ databases">
        <title>Stakelama flava sp. nov., a novel endophytic bacterium isolated from branch of Kandelia candel.</title>
        <authorList>
            <person name="Tuo L."/>
        </authorList>
    </citation>
    <scope>NUCLEOTIDE SEQUENCE [LARGE SCALE GENOMIC DNA]</scope>
    <source>
        <strain evidence="3 4">CBK3Z-3</strain>
    </source>
</reference>
<feature type="transmembrane region" description="Helical" evidence="1">
    <location>
        <begin position="15"/>
        <end position="36"/>
    </location>
</feature>
<comment type="caution">
    <text evidence="3">The sequence shown here is derived from an EMBL/GenBank/DDBJ whole genome shotgun (WGS) entry which is preliminary data.</text>
</comment>
<organism evidence="3 4">
    <name type="scientific">Stakelama flava</name>
    <dbReference type="NCBI Taxonomy" id="2860338"/>
    <lineage>
        <taxon>Bacteria</taxon>
        <taxon>Pseudomonadati</taxon>
        <taxon>Pseudomonadota</taxon>
        <taxon>Alphaproteobacteria</taxon>
        <taxon>Sphingomonadales</taxon>
        <taxon>Sphingomonadaceae</taxon>
        <taxon>Stakelama</taxon>
    </lineage>
</organism>
<accession>A0ABS6XGI2</accession>
<proteinExistence type="predicted"/>
<keyword evidence="1" id="KW-1133">Transmembrane helix</keyword>
<dbReference type="InterPro" id="IPR012495">
    <property type="entry name" value="TadE-like_dom"/>
</dbReference>
<gene>
    <name evidence="3" type="ORF">KY084_00315</name>
</gene>
<keyword evidence="1" id="KW-0812">Transmembrane</keyword>
<keyword evidence="1" id="KW-0472">Membrane</keyword>
<dbReference type="EMBL" id="JAHWZX010000001">
    <property type="protein sequence ID" value="MBW4329321.1"/>
    <property type="molecule type" value="Genomic_DNA"/>
</dbReference>
<name>A0ABS6XGI2_9SPHN</name>
<evidence type="ECO:0000256" key="1">
    <source>
        <dbReference type="SAM" id="Phobius"/>
    </source>
</evidence>
<feature type="domain" description="TadE-like" evidence="2">
    <location>
        <begin position="16"/>
        <end position="57"/>
    </location>
</feature>
<dbReference type="Proteomes" id="UP001197214">
    <property type="component" value="Unassembled WGS sequence"/>
</dbReference>